<dbReference type="EMBL" id="CAFBMM010000001">
    <property type="protein sequence ID" value="CAB4894434.1"/>
    <property type="molecule type" value="Genomic_DNA"/>
</dbReference>
<proteinExistence type="predicted"/>
<dbReference type="EMBL" id="CAFBOF010000001">
    <property type="protein sequence ID" value="CAB4968552.1"/>
    <property type="molecule type" value="Genomic_DNA"/>
</dbReference>
<gene>
    <name evidence="2" type="ORF">UFOPK2683_00781</name>
    <name evidence="3" type="ORF">UFOPK3605_00115</name>
    <name evidence="4" type="ORF">UFOPK3897_00119</name>
    <name evidence="5" type="ORF">UFOPK4121_00040</name>
</gene>
<sequence length="374" mass="42135">MPIPEQRDLVKARDIVADWFSRQMTTATDIEVSPLSGPTATGFSNETILFDASWKENGKSYSEGFVLRVKPTQHTVFLESDFDAQYAVLSALGEKTNVLVPVMKFFEDDASVLGAPFFVMGRIDGKVPQDNPPYTQGGWLLEEAKPTDRRTLVESGLDALAAVHSVDWESLNFGFLDKPQYGRIGFEQQLRYYEASFAWADPKRPAPPVAESALKWIQEHAPERDPEITLCWGDARINNQIFGDDYRVRAVLDWEMVTLADPMMDLGWWLFLDRHFHEGMNAARMEGFPTREEMVAHYEKTSGREARDILFYEVFAGLRFAVVMMRLGALLEDFGILDDSATVSFATNNAVTRVLADLLGLPSPDLTTSKLDKV</sequence>
<dbReference type="PANTHER" id="PTHR21310:SF40">
    <property type="entry name" value="AMINOGLYCOSIDE PHOSPHOTRANSFERASE DOMAIN-CONTAINING PROTEIN-RELATED"/>
    <property type="match status" value="1"/>
</dbReference>
<reference evidence="3" key="1">
    <citation type="submission" date="2020-05" db="EMBL/GenBank/DDBJ databases">
        <authorList>
            <person name="Chiriac C."/>
            <person name="Salcher M."/>
            <person name="Ghai R."/>
            <person name="Kavagutti S V."/>
        </authorList>
    </citation>
    <scope>NUCLEOTIDE SEQUENCE</scope>
</reference>
<dbReference type="AlphaFoldDB" id="A0A6J7FLF0"/>
<dbReference type="EMBL" id="CAEZYK010000036">
    <property type="protein sequence ID" value="CAB4723039.1"/>
    <property type="molecule type" value="Genomic_DNA"/>
</dbReference>
<dbReference type="InterPro" id="IPR041726">
    <property type="entry name" value="ACAD10_11_N"/>
</dbReference>
<dbReference type="PANTHER" id="PTHR21310">
    <property type="entry name" value="AMINOGLYCOSIDE PHOSPHOTRANSFERASE-RELATED-RELATED"/>
    <property type="match status" value="1"/>
</dbReference>
<name>A0A6J7FLF0_9ZZZZ</name>
<dbReference type="InterPro" id="IPR051678">
    <property type="entry name" value="AGP_Transferase"/>
</dbReference>
<dbReference type="CDD" id="cd05154">
    <property type="entry name" value="ACAD10_11_N-like"/>
    <property type="match status" value="1"/>
</dbReference>
<dbReference type="EMBL" id="CAFBPQ010000001">
    <property type="protein sequence ID" value="CAB5010948.1"/>
    <property type="molecule type" value="Genomic_DNA"/>
</dbReference>
<accession>A0A6J7FLF0</accession>
<organism evidence="3">
    <name type="scientific">freshwater metagenome</name>
    <dbReference type="NCBI Taxonomy" id="449393"/>
    <lineage>
        <taxon>unclassified sequences</taxon>
        <taxon>metagenomes</taxon>
        <taxon>ecological metagenomes</taxon>
    </lineage>
</organism>
<dbReference type="Pfam" id="PF01636">
    <property type="entry name" value="APH"/>
    <property type="match status" value="1"/>
</dbReference>
<evidence type="ECO:0000313" key="5">
    <source>
        <dbReference type="EMBL" id="CAB5010948.1"/>
    </source>
</evidence>
<evidence type="ECO:0000259" key="1">
    <source>
        <dbReference type="Pfam" id="PF01636"/>
    </source>
</evidence>
<evidence type="ECO:0000313" key="2">
    <source>
        <dbReference type="EMBL" id="CAB4723039.1"/>
    </source>
</evidence>
<dbReference type="Gene3D" id="3.30.200.20">
    <property type="entry name" value="Phosphorylase Kinase, domain 1"/>
    <property type="match status" value="1"/>
</dbReference>
<dbReference type="Gene3D" id="3.90.1200.10">
    <property type="match status" value="1"/>
</dbReference>
<dbReference type="SUPFAM" id="SSF56112">
    <property type="entry name" value="Protein kinase-like (PK-like)"/>
    <property type="match status" value="1"/>
</dbReference>
<dbReference type="InterPro" id="IPR011009">
    <property type="entry name" value="Kinase-like_dom_sf"/>
</dbReference>
<evidence type="ECO:0000313" key="3">
    <source>
        <dbReference type="EMBL" id="CAB4894434.1"/>
    </source>
</evidence>
<dbReference type="InterPro" id="IPR002575">
    <property type="entry name" value="Aminoglycoside_PTrfase"/>
</dbReference>
<feature type="domain" description="Aminoglycoside phosphotransferase" evidence="1">
    <location>
        <begin position="60"/>
        <end position="293"/>
    </location>
</feature>
<protein>
    <submittedName>
        <fullName evidence="3">Unannotated protein</fullName>
    </submittedName>
</protein>
<evidence type="ECO:0000313" key="4">
    <source>
        <dbReference type="EMBL" id="CAB4968552.1"/>
    </source>
</evidence>